<dbReference type="OrthoDB" id="309023at2"/>
<feature type="transmembrane region" description="Helical" evidence="5">
    <location>
        <begin position="12"/>
        <end position="31"/>
    </location>
</feature>
<evidence type="ECO:0000256" key="5">
    <source>
        <dbReference type="SAM" id="Phobius"/>
    </source>
</evidence>
<dbReference type="GO" id="GO:0005886">
    <property type="term" value="C:plasma membrane"/>
    <property type="evidence" value="ECO:0007669"/>
    <property type="project" value="TreeGrafter"/>
</dbReference>
<organism evidence="6 7">
    <name type="scientific">Nitrospirillum amazonense</name>
    <dbReference type="NCBI Taxonomy" id="28077"/>
    <lineage>
        <taxon>Bacteria</taxon>
        <taxon>Pseudomonadati</taxon>
        <taxon>Pseudomonadota</taxon>
        <taxon>Alphaproteobacteria</taxon>
        <taxon>Rhodospirillales</taxon>
        <taxon>Azospirillaceae</taxon>
        <taxon>Nitrospirillum</taxon>
    </lineage>
</organism>
<keyword evidence="4 5" id="KW-0472">Membrane</keyword>
<keyword evidence="7" id="KW-1185">Reference proteome</keyword>
<dbReference type="NCBIfam" id="NF008032">
    <property type="entry name" value="PRK10764.1"/>
    <property type="match status" value="1"/>
</dbReference>
<feature type="transmembrane region" description="Helical" evidence="5">
    <location>
        <begin position="226"/>
        <end position="246"/>
    </location>
</feature>
<evidence type="ECO:0000256" key="4">
    <source>
        <dbReference type="ARBA" id="ARBA00023136"/>
    </source>
</evidence>
<evidence type="ECO:0000256" key="3">
    <source>
        <dbReference type="ARBA" id="ARBA00022989"/>
    </source>
</evidence>
<evidence type="ECO:0000256" key="1">
    <source>
        <dbReference type="ARBA" id="ARBA00004141"/>
    </source>
</evidence>
<dbReference type="Proteomes" id="UP000315751">
    <property type="component" value="Unassembled WGS sequence"/>
</dbReference>
<dbReference type="InterPro" id="IPR004695">
    <property type="entry name" value="SLAC1/Mae1/Ssu1/TehA"/>
</dbReference>
<name>A0A560GZZ3_9PROT</name>
<gene>
    <name evidence="6" type="ORF">FBZ90_11139</name>
</gene>
<dbReference type="InterPro" id="IPR052951">
    <property type="entry name" value="Tellurite_res_ion_channel"/>
</dbReference>
<dbReference type="Gene3D" id="1.50.10.150">
    <property type="entry name" value="Voltage-dependent anion channel"/>
    <property type="match status" value="1"/>
</dbReference>
<dbReference type="RefSeq" id="WP_145734421.1">
    <property type="nucleotide sequence ID" value="NZ_VITR01000011.1"/>
</dbReference>
<feature type="transmembrane region" description="Helical" evidence="5">
    <location>
        <begin position="105"/>
        <end position="122"/>
    </location>
</feature>
<dbReference type="AlphaFoldDB" id="A0A560GZZ3"/>
<comment type="subcellular location">
    <subcellularLocation>
        <location evidence="1">Membrane</location>
        <topology evidence="1">Multi-pass membrane protein</topology>
    </subcellularLocation>
</comment>
<feature type="transmembrane region" description="Helical" evidence="5">
    <location>
        <begin position="168"/>
        <end position="189"/>
    </location>
</feature>
<feature type="transmembrane region" description="Helical" evidence="5">
    <location>
        <begin position="258"/>
        <end position="277"/>
    </location>
</feature>
<dbReference type="Pfam" id="PF03595">
    <property type="entry name" value="SLAC1"/>
    <property type="match status" value="1"/>
</dbReference>
<accession>A0A560GZZ3</accession>
<dbReference type="PANTHER" id="PTHR37955">
    <property type="entry name" value="TELLURITE RESISTANCE PROTEIN TEHA"/>
    <property type="match status" value="1"/>
</dbReference>
<reference evidence="6 7" key="1">
    <citation type="submission" date="2019-06" db="EMBL/GenBank/DDBJ databases">
        <title>Genomic Encyclopedia of Type Strains, Phase IV (KMG-V): Genome sequencing to study the core and pangenomes of soil and plant-associated prokaryotes.</title>
        <authorList>
            <person name="Whitman W."/>
        </authorList>
    </citation>
    <scope>NUCLEOTIDE SEQUENCE [LARGE SCALE GENOMIC DNA]</scope>
    <source>
        <strain evidence="6 7">BR 11622</strain>
    </source>
</reference>
<evidence type="ECO:0000256" key="2">
    <source>
        <dbReference type="ARBA" id="ARBA00022692"/>
    </source>
</evidence>
<comment type="caution">
    <text evidence="6">The sequence shown here is derived from an EMBL/GenBank/DDBJ whole genome shotgun (WGS) entry which is preliminary data.</text>
</comment>
<proteinExistence type="predicted"/>
<dbReference type="PANTHER" id="PTHR37955:SF1">
    <property type="entry name" value="DEP DOMAIN-CONTAINING PROTEIN"/>
    <property type="match status" value="1"/>
</dbReference>
<sequence length="330" mass="33990">MRVRSLLPPVPAAFFGIVLGLTGLGGCWRAAHDAWGMPAAAGEALMATGAAVWAIVLLLYGAKWVNHRAAAMAEVDHPVQCCFIGLAGVATMLVAGGALPHSRPVALALYIPGAVFTLLFAVWRTGRLWQGDRDPATTTAVLYLPTVAGSFVAGIVAAALGYREAGQMAFGAGFFAWLAIESVLLHRLLTAPALATALRPTLGVQLAPPVVGALALISVAPDLSPIFPRLLVGYGLLQALVLGRLLPWILKEGFTPAYWAFTFGATALATTPIRLAARGDTGVMADLAPALFLVANGVVGVVALGTLLRALQGRLLPPPPAIPAAPATAP</sequence>
<dbReference type="PROSITE" id="PS51257">
    <property type="entry name" value="PROKAR_LIPOPROTEIN"/>
    <property type="match status" value="1"/>
</dbReference>
<dbReference type="EMBL" id="VITR01000011">
    <property type="protein sequence ID" value="TWB39044.1"/>
    <property type="molecule type" value="Genomic_DNA"/>
</dbReference>
<dbReference type="GO" id="GO:0046583">
    <property type="term" value="F:monoatomic cation efflux transmembrane transporter activity"/>
    <property type="evidence" value="ECO:0007669"/>
    <property type="project" value="TreeGrafter"/>
</dbReference>
<feature type="transmembrane region" description="Helical" evidence="5">
    <location>
        <begin position="142"/>
        <end position="162"/>
    </location>
</feature>
<feature type="transmembrane region" description="Helical" evidence="5">
    <location>
        <begin position="289"/>
        <end position="308"/>
    </location>
</feature>
<feature type="transmembrane region" description="Helical" evidence="5">
    <location>
        <begin position="201"/>
        <end position="220"/>
    </location>
</feature>
<keyword evidence="3 5" id="KW-1133">Transmembrane helix</keyword>
<feature type="transmembrane region" description="Helical" evidence="5">
    <location>
        <begin position="81"/>
        <end position="99"/>
    </location>
</feature>
<evidence type="ECO:0000313" key="7">
    <source>
        <dbReference type="Proteomes" id="UP000315751"/>
    </source>
</evidence>
<protein>
    <submittedName>
        <fullName evidence="6">Tellurite resistance protein</fullName>
    </submittedName>
</protein>
<dbReference type="InterPro" id="IPR038665">
    <property type="entry name" value="Voltage-dep_anion_channel_sf"/>
</dbReference>
<feature type="transmembrane region" description="Helical" evidence="5">
    <location>
        <begin position="37"/>
        <end position="60"/>
    </location>
</feature>
<evidence type="ECO:0000313" key="6">
    <source>
        <dbReference type="EMBL" id="TWB39044.1"/>
    </source>
</evidence>
<keyword evidence="2 5" id="KW-0812">Transmembrane</keyword>